<dbReference type="GO" id="GO:0005524">
    <property type="term" value="F:ATP binding"/>
    <property type="evidence" value="ECO:0007669"/>
    <property type="project" value="UniProtKB-KW"/>
</dbReference>
<sequence>MPETILVVDDDPIQRRLVEEALKRIGYRAITLDGGEAALRFMASRESADIALIVLDLVMPDLDGMGVLARLKQAGIDKPVIVLTAQGGIDTVVSAMRAGAFDFVVKPVSVERLDVSVRNALKVNSLQGEIQRINRRRDGGLSFKDILSRSPSMVRVLELGKRAAASTIPILLEGESGVGKELIARAIQGSSDRRTKPFVTVNCGAIPDNLVESILFGHEKGAFTGAQEKHTGKFMEAHTGTLFLDEVGELPLEAQVKLLRAIQEGEVEPVGGRKTMKVDLRLISATNRTLVEQVKDGKFREDLYYRISVFPIWIPPLRERLTDIPDLVKHFIARFSSEEGKRIDGVSEAAMGLLSTYRWPGNVRQLENAVFRAVVLSDRSILDVSEFPQIAAQVDGFEEAAIRREPIAAVSSSASAAAPVPGNVVPVDFMPVATHNMVSMPPPMRGGQVSMLDEVGEIRSITDVERDLLRYAITHYRGNMTEVARRVGIGRSTLYRRLRELGLAESVSAAE</sequence>
<evidence type="ECO:0000313" key="21">
    <source>
        <dbReference type="Proteomes" id="UP000192872"/>
    </source>
</evidence>
<dbReference type="STRING" id="1827387.A4S15_04655"/>
<evidence type="ECO:0000256" key="16">
    <source>
        <dbReference type="ARBA" id="ARBA00043886"/>
    </source>
</evidence>
<evidence type="ECO:0000256" key="11">
    <source>
        <dbReference type="ARBA" id="ARBA00023159"/>
    </source>
</evidence>
<dbReference type="InterPro" id="IPR025662">
    <property type="entry name" value="Sigma_54_int_dom_ATP-bd_1"/>
</dbReference>
<dbReference type="InterPro" id="IPR002197">
    <property type="entry name" value="HTH_Fis"/>
</dbReference>
<dbReference type="Gene3D" id="3.40.50.300">
    <property type="entry name" value="P-loop containing nucleotide triphosphate hydrolases"/>
    <property type="match status" value="1"/>
</dbReference>
<dbReference type="InterPro" id="IPR002078">
    <property type="entry name" value="Sigma_54_int"/>
</dbReference>
<dbReference type="Pfam" id="PF00072">
    <property type="entry name" value="Response_reg"/>
    <property type="match status" value="1"/>
</dbReference>
<dbReference type="Pfam" id="PF00158">
    <property type="entry name" value="Sigma54_activat"/>
    <property type="match status" value="1"/>
</dbReference>
<dbReference type="Gene3D" id="1.10.10.60">
    <property type="entry name" value="Homeodomain-like"/>
    <property type="match status" value="1"/>
</dbReference>
<dbReference type="Gene3D" id="1.10.8.60">
    <property type="match status" value="1"/>
</dbReference>
<dbReference type="Proteomes" id="UP000192872">
    <property type="component" value="Unassembled WGS sequence"/>
</dbReference>
<dbReference type="PANTHER" id="PTHR32071">
    <property type="entry name" value="TRANSCRIPTIONAL REGULATORY PROTEIN"/>
    <property type="match status" value="1"/>
</dbReference>
<feature type="domain" description="Sigma-54 factor interaction" evidence="18">
    <location>
        <begin position="146"/>
        <end position="375"/>
    </location>
</feature>
<evidence type="ECO:0000256" key="17">
    <source>
        <dbReference type="PROSITE-ProRule" id="PRU00169"/>
    </source>
</evidence>
<keyword evidence="5 17" id="KW-0597">Phosphoprotein</keyword>
<dbReference type="PROSITE" id="PS00676">
    <property type="entry name" value="SIGMA54_INTERACT_2"/>
    <property type="match status" value="1"/>
</dbReference>
<dbReference type="RefSeq" id="WP_376802623.1">
    <property type="nucleotide sequence ID" value="NZ_DBNB01000030.1"/>
</dbReference>
<evidence type="ECO:0000313" key="20">
    <source>
        <dbReference type="EMBL" id="OQW54525.1"/>
    </source>
</evidence>
<evidence type="ECO:0000256" key="12">
    <source>
        <dbReference type="ARBA" id="ARBA00023163"/>
    </source>
</evidence>
<dbReference type="SUPFAM" id="SSF52540">
    <property type="entry name" value="P-loop containing nucleoside triphosphate hydrolases"/>
    <property type="match status" value="1"/>
</dbReference>
<dbReference type="SUPFAM" id="SSF52172">
    <property type="entry name" value="CheY-like"/>
    <property type="match status" value="1"/>
</dbReference>
<dbReference type="InterPro" id="IPR025943">
    <property type="entry name" value="Sigma_54_int_dom_ATP-bd_2"/>
</dbReference>
<keyword evidence="11" id="KW-0010">Activator</keyword>
<evidence type="ECO:0000256" key="7">
    <source>
        <dbReference type="ARBA" id="ARBA00022840"/>
    </source>
</evidence>
<dbReference type="InterPro" id="IPR001789">
    <property type="entry name" value="Sig_transdc_resp-reg_receiver"/>
</dbReference>
<comment type="function">
    <text evidence="16">Member of the two-component regulatory system NtrB/NtrC, which controls expression of the nitrogen-regulated (ntr) genes in response to nitrogen limitation. Phosphorylated NtrC binds directly to DNA and stimulates the formation of open promoter-sigma54-RNA polymerase complexes.</text>
</comment>
<dbReference type="Gene3D" id="3.40.50.2300">
    <property type="match status" value="1"/>
</dbReference>
<evidence type="ECO:0000256" key="4">
    <source>
        <dbReference type="ARBA" id="ARBA00022491"/>
    </source>
</evidence>
<keyword evidence="12" id="KW-0804">Transcription</keyword>
<organism evidence="20 21">
    <name type="scientific">Candidatus Raskinella chloraquaticus</name>
    <dbReference type="NCBI Taxonomy" id="1951219"/>
    <lineage>
        <taxon>Bacteria</taxon>
        <taxon>Pseudomonadati</taxon>
        <taxon>Pseudomonadota</taxon>
        <taxon>Alphaproteobacteria</taxon>
        <taxon>Hyphomicrobiales</taxon>
        <taxon>Phreatobacteraceae</taxon>
        <taxon>Candidatus Raskinella</taxon>
    </lineage>
</organism>
<evidence type="ECO:0000256" key="1">
    <source>
        <dbReference type="ARBA" id="ARBA00004496"/>
    </source>
</evidence>
<dbReference type="AlphaFoldDB" id="A0A1W9I4B8"/>
<evidence type="ECO:0000256" key="8">
    <source>
        <dbReference type="ARBA" id="ARBA00023012"/>
    </source>
</evidence>
<comment type="caution">
    <text evidence="20">The sequence shown here is derived from an EMBL/GenBank/DDBJ whole genome shotgun (WGS) entry which is preliminary data.</text>
</comment>
<evidence type="ECO:0000256" key="14">
    <source>
        <dbReference type="ARBA" id="ARBA00029881"/>
    </source>
</evidence>
<keyword evidence="7" id="KW-0067">ATP-binding</keyword>
<dbReference type="GO" id="GO:0005737">
    <property type="term" value="C:cytoplasm"/>
    <property type="evidence" value="ECO:0007669"/>
    <property type="project" value="UniProtKB-SubCell"/>
</dbReference>
<dbReference type="Pfam" id="PF25601">
    <property type="entry name" value="AAA_lid_14"/>
    <property type="match status" value="1"/>
</dbReference>
<evidence type="ECO:0000256" key="6">
    <source>
        <dbReference type="ARBA" id="ARBA00022741"/>
    </source>
</evidence>
<dbReference type="Pfam" id="PF02954">
    <property type="entry name" value="HTH_8"/>
    <property type="match status" value="1"/>
</dbReference>
<dbReference type="FunFam" id="3.40.50.300:FF:000006">
    <property type="entry name" value="DNA-binding transcriptional regulator NtrC"/>
    <property type="match status" value="1"/>
</dbReference>
<keyword evidence="13" id="KW-0535">Nitrogen fixation</keyword>
<comment type="subcellular location">
    <subcellularLocation>
        <location evidence="1">Cytoplasm</location>
    </subcellularLocation>
</comment>
<dbReference type="PROSITE" id="PS00688">
    <property type="entry name" value="SIGMA54_INTERACT_3"/>
    <property type="match status" value="1"/>
</dbReference>
<reference evidence="20 21" key="1">
    <citation type="journal article" date="2017" name="Water Res.">
        <title>Comammox in drinking water systems.</title>
        <authorList>
            <person name="Wang Y."/>
            <person name="Ma L."/>
            <person name="Mao Y."/>
            <person name="Jiang X."/>
            <person name="Xia Y."/>
            <person name="Yu K."/>
            <person name="Li B."/>
            <person name="Zhang T."/>
        </authorList>
    </citation>
    <scope>NUCLEOTIDE SEQUENCE [LARGE SCALE GENOMIC DNA]</scope>
    <source>
        <strain evidence="20">SG_bin8</strain>
    </source>
</reference>
<evidence type="ECO:0000256" key="9">
    <source>
        <dbReference type="ARBA" id="ARBA00023015"/>
    </source>
</evidence>
<proteinExistence type="predicted"/>
<evidence type="ECO:0000259" key="19">
    <source>
        <dbReference type="PROSITE" id="PS50110"/>
    </source>
</evidence>
<accession>A0A1W9I4B8</accession>
<gene>
    <name evidence="20" type="ORF">A4S15_04655</name>
</gene>
<dbReference type="InterPro" id="IPR058031">
    <property type="entry name" value="AAA_lid_NorR"/>
</dbReference>
<dbReference type="CDD" id="cd00009">
    <property type="entry name" value="AAA"/>
    <property type="match status" value="1"/>
</dbReference>
<keyword evidence="10" id="KW-0238">DNA-binding</keyword>
<evidence type="ECO:0000256" key="10">
    <source>
        <dbReference type="ARBA" id="ARBA00023125"/>
    </source>
</evidence>
<evidence type="ECO:0000256" key="15">
    <source>
        <dbReference type="ARBA" id="ARBA00031910"/>
    </source>
</evidence>
<dbReference type="GO" id="GO:0000160">
    <property type="term" value="P:phosphorelay signal transduction system"/>
    <property type="evidence" value="ECO:0007669"/>
    <property type="project" value="UniProtKB-KW"/>
</dbReference>
<evidence type="ECO:0000256" key="3">
    <source>
        <dbReference type="ARBA" id="ARBA00022490"/>
    </source>
</evidence>
<dbReference type="PROSITE" id="PS00675">
    <property type="entry name" value="SIGMA54_INTERACT_1"/>
    <property type="match status" value="1"/>
</dbReference>
<dbReference type="InterPro" id="IPR009057">
    <property type="entry name" value="Homeodomain-like_sf"/>
</dbReference>
<dbReference type="PROSITE" id="PS50045">
    <property type="entry name" value="SIGMA54_INTERACT_4"/>
    <property type="match status" value="1"/>
</dbReference>
<evidence type="ECO:0000256" key="13">
    <source>
        <dbReference type="ARBA" id="ARBA00023231"/>
    </source>
</evidence>
<keyword evidence="9" id="KW-0805">Transcription regulation</keyword>
<dbReference type="InterPro" id="IPR003593">
    <property type="entry name" value="AAA+_ATPase"/>
</dbReference>
<dbReference type="PROSITE" id="PS50110">
    <property type="entry name" value="RESPONSE_REGULATORY"/>
    <property type="match status" value="1"/>
</dbReference>
<dbReference type="InterPro" id="IPR025944">
    <property type="entry name" value="Sigma_54_int_dom_CS"/>
</dbReference>
<dbReference type="SMART" id="SM00448">
    <property type="entry name" value="REC"/>
    <property type="match status" value="1"/>
</dbReference>
<dbReference type="EMBL" id="LWDL01000003">
    <property type="protein sequence ID" value="OQW54525.1"/>
    <property type="molecule type" value="Genomic_DNA"/>
</dbReference>
<dbReference type="GO" id="GO:0043565">
    <property type="term" value="F:sequence-specific DNA binding"/>
    <property type="evidence" value="ECO:0007669"/>
    <property type="project" value="InterPro"/>
</dbReference>
<dbReference type="GO" id="GO:0006355">
    <property type="term" value="P:regulation of DNA-templated transcription"/>
    <property type="evidence" value="ECO:0007669"/>
    <property type="project" value="InterPro"/>
</dbReference>
<keyword evidence="8" id="KW-0902">Two-component regulatory system</keyword>
<keyword evidence="6" id="KW-0547">Nucleotide-binding</keyword>
<protein>
    <recommendedName>
        <fullName evidence="2">DNA-binding transcriptional regulator NtrC</fullName>
    </recommendedName>
    <alternativeName>
        <fullName evidence="14">Nitrogen regulation protein NR(I)</fullName>
    </alternativeName>
    <alternativeName>
        <fullName evidence="15">Nitrogen regulator I</fullName>
    </alternativeName>
</protein>
<keyword evidence="4" id="KW-0678">Repressor</keyword>
<feature type="modified residue" description="4-aspartylphosphate" evidence="17">
    <location>
        <position position="56"/>
    </location>
</feature>
<dbReference type="PRINTS" id="PR01590">
    <property type="entry name" value="HTHFIS"/>
</dbReference>
<dbReference type="PANTHER" id="PTHR32071:SF95">
    <property type="entry name" value="DNA-BINDING TRANSCRIPTIONAL REGULATOR NTRC"/>
    <property type="match status" value="1"/>
</dbReference>
<dbReference type="InterPro" id="IPR027417">
    <property type="entry name" value="P-loop_NTPase"/>
</dbReference>
<evidence type="ECO:0000259" key="18">
    <source>
        <dbReference type="PROSITE" id="PS50045"/>
    </source>
</evidence>
<name>A0A1W9I4B8_9HYPH</name>
<dbReference type="InterPro" id="IPR011006">
    <property type="entry name" value="CheY-like_superfamily"/>
</dbReference>
<feature type="domain" description="Response regulatory" evidence="19">
    <location>
        <begin position="4"/>
        <end position="121"/>
    </location>
</feature>
<keyword evidence="3" id="KW-0963">Cytoplasm</keyword>
<dbReference type="SMART" id="SM00382">
    <property type="entry name" value="AAA"/>
    <property type="match status" value="1"/>
</dbReference>
<evidence type="ECO:0000256" key="2">
    <source>
        <dbReference type="ARBA" id="ARBA00019059"/>
    </source>
</evidence>
<dbReference type="SUPFAM" id="SSF46689">
    <property type="entry name" value="Homeodomain-like"/>
    <property type="match status" value="1"/>
</dbReference>
<evidence type="ECO:0000256" key="5">
    <source>
        <dbReference type="ARBA" id="ARBA00022553"/>
    </source>
</evidence>